<accession>F8AVV6</accession>
<keyword evidence="2" id="KW-0472">Membrane</keyword>
<reference evidence="3 4" key="1">
    <citation type="submission" date="2011-05" db="EMBL/GenBank/DDBJ databases">
        <title>Complete sequence of chromosome of Frankia symbiont of Datisca glomerata.</title>
        <authorList>
            <consortium name="US DOE Joint Genome Institute"/>
            <person name="Lucas S."/>
            <person name="Han J."/>
            <person name="Lapidus A."/>
            <person name="Cheng J.-F."/>
            <person name="Goodwin L."/>
            <person name="Pitluck S."/>
            <person name="Peters L."/>
            <person name="Mikhailova N."/>
            <person name="Chertkov O."/>
            <person name="Teshima H."/>
            <person name="Han C."/>
            <person name="Tapia R."/>
            <person name="Land M."/>
            <person name="Hauser L."/>
            <person name="Kyrpides N."/>
            <person name="Ivanova N."/>
            <person name="Pagani I."/>
            <person name="Berry A."/>
            <person name="Pawlowski K."/>
            <person name="Persson T."/>
            <person name="Vanden Heuvel B."/>
            <person name="Benson D."/>
            <person name="Woyke T."/>
        </authorList>
    </citation>
    <scope>NUCLEOTIDE SEQUENCE [LARGE SCALE GENOMIC DNA]</scope>
    <source>
        <strain evidence="4">4085684</strain>
    </source>
</reference>
<evidence type="ECO:0000313" key="3">
    <source>
        <dbReference type="EMBL" id="AEH08296.1"/>
    </source>
</evidence>
<feature type="transmembrane region" description="Helical" evidence="2">
    <location>
        <begin position="198"/>
        <end position="217"/>
    </location>
</feature>
<keyword evidence="2" id="KW-1133">Transmembrane helix</keyword>
<dbReference type="EMBL" id="CP002801">
    <property type="protein sequence ID" value="AEH08296.1"/>
    <property type="molecule type" value="Genomic_DNA"/>
</dbReference>
<name>F8AVV6_9ACTN</name>
<organism evidence="3 4">
    <name type="scientific">Candidatus Protofrankia datiscae</name>
    <dbReference type="NCBI Taxonomy" id="2716812"/>
    <lineage>
        <taxon>Bacteria</taxon>
        <taxon>Bacillati</taxon>
        <taxon>Actinomycetota</taxon>
        <taxon>Actinomycetes</taxon>
        <taxon>Frankiales</taxon>
        <taxon>Frankiaceae</taxon>
        <taxon>Protofrankia</taxon>
    </lineage>
</organism>
<dbReference type="HOGENOM" id="CLU_958949_0_0_11"/>
<protein>
    <recommendedName>
        <fullName evidence="5">Rhomboid family protein</fullName>
    </recommendedName>
</protein>
<proteinExistence type="predicted"/>
<feature type="transmembrane region" description="Helical" evidence="2">
    <location>
        <begin position="77"/>
        <end position="98"/>
    </location>
</feature>
<evidence type="ECO:0000256" key="1">
    <source>
        <dbReference type="SAM" id="MobiDB-lite"/>
    </source>
</evidence>
<evidence type="ECO:0008006" key="5">
    <source>
        <dbReference type="Google" id="ProtNLM"/>
    </source>
</evidence>
<dbReference type="STRING" id="656024.FsymDg_0781"/>
<dbReference type="InterPro" id="IPR046862">
    <property type="entry name" value="Rhomboid_2"/>
</dbReference>
<dbReference type="KEGG" id="fsy:FsymDg_0781"/>
<feature type="transmembrane region" description="Helical" evidence="2">
    <location>
        <begin position="246"/>
        <end position="263"/>
    </location>
</feature>
<feature type="region of interest" description="Disordered" evidence="1">
    <location>
        <begin position="42"/>
        <end position="64"/>
    </location>
</feature>
<dbReference type="Proteomes" id="UP000001549">
    <property type="component" value="Chromosome"/>
</dbReference>
<feature type="transmembrane region" description="Helical" evidence="2">
    <location>
        <begin position="163"/>
        <end position="186"/>
    </location>
</feature>
<sequence length="290" mass="30055">MVPVDRMVTCRATSAPPYLHSASSHPQTASYLQIALSRARLRPGPGPGPGPLPRTWPRVRRTASASRDDPLARAWRAAPLAMAYLCVLSVTSAMLAVVHRLDQDAYQRLLRSRSTNLAGLRSRPLYVLVASAFWLERGTFPQTAAAVAALLAPLERVAGPRPALGVFASGHVGASLLVAGGLLLGQRAGLVGGHVTDAVDVGASYGLIACAAVLAATARAHRRWPLVGGLLAPLVLAAVHTPDFTAAGHLIAAGIGLACVRYLRLSYPLSGAIPSGPSGPACQPRFTGSG</sequence>
<dbReference type="Pfam" id="PF20401">
    <property type="entry name" value="Rhomboid_2"/>
    <property type="match status" value="1"/>
</dbReference>
<feature type="compositionally biased region" description="Pro residues" evidence="1">
    <location>
        <begin position="44"/>
        <end position="54"/>
    </location>
</feature>
<keyword evidence="4" id="KW-1185">Reference proteome</keyword>
<evidence type="ECO:0000256" key="2">
    <source>
        <dbReference type="SAM" id="Phobius"/>
    </source>
</evidence>
<gene>
    <name evidence="3" type="ordered locus">FsymDg_0781</name>
</gene>
<dbReference type="AlphaFoldDB" id="F8AVV6"/>
<dbReference type="RefSeq" id="WP_013872276.1">
    <property type="nucleotide sequence ID" value="NZ_CAAAGZ010000051.1"/>
</dbReference>
<keyword evidence="2" id="KW-0812">Transmembrane</keyword>
<evidence type="ECO:0000313" key="4">
    <source>
        <dbReference type="Proteomes" id="UP000001549"/>
    </source>
</evidence>
<dbReference type="eggNOG" id="ENOG50334X6">
    <property type="taxonomic scope" value="Bacteria"/>
</dbReference>